<reference evidence="2 4" key="2">
    <citation type="submission" date="2019-10" db="EMBL/GenBank/DDBJ databases">
        <authorList>
            <person name="Kayansamruaj P."/>
        </authorList>
    </citation>
    <scope>NUCLEOTIDE SEQUENCE [LARGE SCALE GENOMIC DNA]</scope>
    <source>
        <strain evidence="2">SDDV_Thai_2019</strain>
    </source>
</reference>
<organism evidence="1 3">
    <name type="scientific">Scale drop disease virus</name>
    <dbReference type="NCBI Taxonomy" id="1697349"/>
    <lineage>
        <taxon>Viruses</taxon>
        <taxon>Varidnaviria</taxon>
        <taxon>Bamfordvirae</taxon>
        <taxon>Nucleocytoviricota</taxon>
        <taxon>Megaviricetes</taxon>
        <taxon>Pimascovirales</taxon>
        <taxon>Pimascovirales incertae sedis</taxon>
        <taxon>Iridoviridae</taxon>
        <taxon>Alphairidovirinae</taxon>
        <taxon>Megalocytivirus</taxon>
        <taxon>Megalocytivirus lates1</taxon>
    </lineage>
</organism>
<reference evidence="1 3" key="1">
    <citation type="journal article" date="2015" name="PLoS Pathog.">
        <title>A Novel Virus Causes Scale Drop Disease in Lates calcarifer.</title>
        <authorList>
            <person name="de Groof A."/>
            <person name="Guelen L."/>
            <person name="Deijs M."/>
            <person name="van der Wal Y."/>
            <person name="Miyata M."/>
            <person name="Ng K.S."/>
            <person name="van Grinsven L."/>
            <person name="Simmelink B."/>
            <person name="Biermann Y."/>
            <person name="Grisez L."/>
            <person name="van Lent J."/>
            <person name="de Ronde A."/>
            <person name="Chang S.F."/>
            <person name="Schrier C."/>
            <person name="van der Hoek L."/>
        </authorList>
    </citation>
    <scope>NUCLEOTIDE SEQUENCE [LARGE SCALE GENOMIC DNA]</scope>
    <source>
        <strain evidence="1">C4575</strain>
    </source>
</reference>
<dbReference type="Proteomes" id="UP000510602">
    <property type="component" value="Segment"/>
</dbReference>
<dbReference type="InterPro" id="IPR043872">
    <property type="entry name" value="DUF5832"/>
</dbReference>
<dbReference type="RefSeq" id="YP_009163794.1">
    <property type="nucleotide sequence ID" value="NC_027778.1"/>
</dbReference>
<dbReference type="Pfam" id="PF19150">
    <property type="entry name" value="DUF5832"/>
    <property type="match status" value="1"/>
</dbReference>
<dbReference type="GeneID" id="25479082"/>
<accession>A0A0K1L6S0</accession>
<evidence type="ECO:0000313" key="1">
    <source>
        <dbReference type="EMBL" id="AKU37448.1"/>
    </source>
</evidence>
<dbReference type="OrthoDB" id="34619at10239"/>
<keyword evidence="3" id="KW-1185">Reference proteome</keyword>
<proteinExistence type="predicted"/>
<dbReference type="EMBL" id="MN562489">
    <property type="protein sequence ID" value="QLI60706.1"/>
    <property type="molecule type" value="Genomic_DNA"/>
</dbReference>
<evidence type="ECO:0000313" key="4">
    <source>
        <dbReference type="Proteomes" id="UP000510602"/>
    </source>
</evidence>
<name>A0A0K1L6S0_9VIRU</name>
<dbReference type="EMBL" id="KR139659">
    <property type="protein sequence ID" value="AKU37448.1"/>
    <property type="molecule type" value="Genomic_DNA"/>
</dbReference>
<sequence length="269" mass="30645">MELPGFTVCSECTEKNIDCCAKINKRYCDPAIAGQPPFVLVSFVPAGYNVELVGKLDKLSHSCKANREVSNELHLLSQRIANQKLFAVCKVRAVAFSETEAKELARDIIKTVDSLHKVYTVRLGHPFPIHNDKLSLSADVDKVTLQDDTEECLSQAQKRIQLQHSKEVREVEQRTEEFKADLETDPIVEPGSLEEYMHLRYKCAMFKVTTEQVEEQLNLLKGKLDATVAKIKEYGDTEHKDTYMKAFEEKLGKSFNMEDKLIRYLGENI</sequence>
<evidence type="ECO:0000313" key="3">
    <source>
        <dbReference type="Proteomes" id="UP000201485"/>
    </source>
</evidence>
<protein>
    <submittedName>
        <fullName evidence="1">ORF_033L</fullName>
    </submittedName>
</protein>
<evidence type="ECO:0000313" key="2">
    <source>
        <dbReference type="EMBL" id="QLI60706.1"/>
    </source>
</evidence>
<gene>
    <name evidence="1" type="ORF">SDDV_033</name>
</gene>
<dbReference type="Proteomes" id="UP000201485">
    <property type="component" value="Segment"/>
</dbReference>
<dbReference type="KEGG" id="vg:25479082"/>